<reference evidence="3 4" key="1">
    <citation type="submission" date="2012-10" db="EMBL/GenBank/DDBJ databases">
        <authorList>
            <person name="Zafar N."/>
            <person name="Inman J."/>
            <person name="Hall N."/>
            <person name="Lorenzi H."/>
            <person name="Caler E."/>
        </authorList>
    </citation>
    <scope>NUCLEOTIDE SEQUENCE [LARGE SCALE GENOMIC DNA]</scope>
    <source>
        <strain evidence="3 4">IP1</strain>
    </source>
</reference>
<feature type="region of interest" description="Disordered" evidence="1">
    <location>
        <begin position="255"/>
        <end position="322"/>
    </location>
</feature>
<feature type="chain" id="PRO_5012745855" evidence="2">
    <location>
        <begin position="16"/>
        <end position="486"/>
    </location>
</feature>
<dbReference type="Proteomes" id="UP000014680">
    <property type="component" value="Unassembled WGS sequence"/>
</dbReference>
<feature type="compositionally biased region" description="Basic residues" evidence="1">
    <location>
        <begin position="287"/>
        <end position="303"/>
    </location>
</feature>
<dbReference type="GeneID" id="14887913"/>
<keyword evidence="4" id="KW-1185">Reference proteome</keyword>
<keyword evidence="2" id="KW-0732">Signal</keyword>
<dbReference type="OrthoDB" id="29982at2759"/>
<organism evidence="3 4">
    <name type="scientific">Entamoeba invadens IP1</name>
    <dbReference type="NCBI Taxonomy" id="370355"/>
    <lineage>
        <taxon>Eukaryota</taxon>
        <taxon>Amoebozoa</taxon>
        <taxon>Evosea</taxon>
        <taxon>Archamoebae</taxon>
        <taxon>Mastigamoebida</taxon>
        <taxon>Entamoebidae</taxon>
        <taxon>Entamoeba</taxon>
    </lineage>
</organism>
<feature type="signal peptide" evidence="2">
    <location>
        <begin position="1"/>
        <end position="15"/>
    </location>
</feature>
<gene>
    <name evidence="3" type="ORF">EIN_492940</name>
</gene>
<sequence length="486" mass="56315">MNVLLLLVVISLSKALVTEQGHSPILAANLVTTERDSVELSKRIQVNEDRERLLNDQLQMHYRDLRLAANPTTRAQLERGIESILSELKVLRAASRKFLDKLRLIADGLVGVERNEFIRKHRLERFVGESTKVKTTKILRQQNKEIRKVAKKSARKYGKIAAKAAGKKAAVEAKKKFGEDKQKIKMEKKKAEKSVYKKAFRAIMNEVKSVGVGMRKDQLENKSAEIVLNTVKSDNPKIAIDPKEMKKAVSHVVKSELKKNLSKKEMKELSKSEKAEQKEKKAEKSKIEKKKKSKAERKAKRAAKKAEKKIQKQTLEVKRQEIKMQRELNRERMNSANAVRVKKAPKIKNPVRETKRAIEKTVDKVEKRAKREGLKPMKHQLIQRKQLPDPFEGAPTVRQLEIQDNIKQKKAEEVKQKMRNQLFEPQFETPQQNYNPTYQYGPMMGFNEQRAYMDSLFQNYEMPPVFAENYQVDPMVLDNYYGQLLM</sequence>
<evidence type="ECO:0000256" key="1">
    <source>
        <dbReference type="SAM" id="MobiDB-lite"/>
    </source>
</evidence>
<dbReference type="AlphaFoldDB" id="A0A0A1U4B1"/>
<evidence type="ECO:0000313" key="4">
    <source>
        <dbReference type="Proteomes" id="UP000014680"/>
    </source>
</evidence>
<feature type="compositionally biased region" description="Basic and acidic residues" evidence="1">
    <location>
        <begin position="255"/>
        <end position="286"/>
    </location>
</feature>
<name>A0A0A1U4B1_ENTIV</name>
<evidence type="ECO:0000256" key="2">
    <source>
        <dbReference type="SAM" id="SignalP"/>
    </source>
</evidence>
<accession>A0A0A1U4B1</accession>
<dbReference type="KEGG" id="eiv:EIN_492940"/>
<proteinExistence type="predicted"/>
<feature type="compositionally biased region" description="Basic and acidic residues" evidence="1">
    <location>
        <begin position="304"/>
        <end position="322"/>
    </location>
</feature>
<protein>
    <submittedName>
        <fullName evidence="3">Axoneme-associated protein mst101, putative</fullName>
    </submittedName>
</protein>
<dbReference type="VEuPathDB" id="AmoebaDB:EIN_492940"/>
<dbReference type="RefSeq" id="XP_004255776.1">
    <property type="nucleotide sequence ID" value="XM_004255728.1"/>
</dbReference>
<dbReference type="EMBL" id="KB206684">
    <property type="protein sequence ID" value="ELP89005.1"/>
    <property type="molecule type" value="Genomic_DNA"/>
</dbReference>
<dbReference type="OMA" id="MKIAQIN"/>
<evidence type="ECO:0000313" key="3">
    <source>
        <dbReference type="EMBL" id="ELP89005.1"/>
    </source>
</evidence>